<protein>
    <recommendedName>
        <fullName evidence="7">Mediator of RNA polymerase II transcription subunit 1</fullName>
    </recommendedName>
    <alternativeName>
        <fullName evidence="7">Mediator complex subunit 1</fullName>
    </alternativeName>
</protein>
<dbReference type="GeneID" id="87819109"/>
<reference evidence="10" key="2">
    <citation type="submission" date="2023-05" db="EMBL/GenBank/DDBJ databases">
        <authorList>
            <consortium name="Lawrence Berkeley National Laboratory"/>
            <person name="Steindorff A."/>
            <person name="Hensen N."/>
            <person name="Bonometti L."/>
            <person name="Westerberg I."/>
            <person name="Brannstrom I.O."/>
            <person name="Guillou S."/>
            <person name="Cros-Aarteil S."/>
            <person name="Calhoun S."/>
            <person name="Haridas S."/>
            <person name="Kuo A."/>
            <person name="Mondo S."/>
            <person name="Pangilinan J."/>
            <person name="Riley R."/>
            <person name="Labutti K."/>
            <person name="Andreopoulos B."/>
            <person name="Lipzen A."/>
            <person name="Chen C."/>
            <person name="Yanf M."/>
            <person name="Daum C."/>
            <person name="Ng V."/>
            <person name="Clum A."/>
            <person name="Ohm R."/>
            <person name="Martin F."/>
            <person name="Silar P."/>
            <person name="Natvig D."/>
            <person name="Lalanne C."/>
            <person name="Gautier V."/>
            <person name="Ament-Velasquez S.L."/>
            <person name="Kruys A."/>
            <person name="Hutchinson M.I."/>
            <person name="Powell A.J."/>
            <person name="Barry K."/>
            <person name="Miller A.N."/>
            <person name="Grigoriev I.V."/>
            <person name="Debuchy R."/>
            <person name="Gladieux P."/>
            <person name="Thoren M.H."/>
            <person name="Johannesson H."/>
        </authorList>
    </citation>
    <scope>NUCLEOTIDE SEQUENCE</scope>
    <source>
        <strain evidence="10">CBS 141.50</strain>
    </source>
</reference>
<feature type="region of interest" description="Disordered" evidence="8">
    <location>
        <begin position="1"/>
        <end position="66"/>
    </location>
</feature>
<evidence type="ECO:0000256" key="2">
    <source>
        <dbReference type="ARBA" id="ARBA00006210"/>
    </source>
</evidence>
<organism evidence="10 11">
    <name type="scientific">Dichotomopilus funicola</name>
    <dbReference type="NCBI Taxonomy" id="1934379"/>
    <lineage>
        <taxon>Eukaryota</taxon>
        <taxon>Fungi</taxon>
        <taxon>Dikarya</taxon>
        <taxon>Ascomycota</taxon>
        <taxon>Pezizomycotina</taxon>
        <taxon>Sordariomycetes</taxon>
        <taxon>Sordariomycetidae</taxon>
        <taxon>Sordariales</taxon>
        <taxon>Chaetomiaceae</taxon>
        <taxon>Dichotomopilus</taxon>
    </lineage>
</organism>
<evidence type="ECO:0000256" key="1">
    <source>
        <dbReference type="ARBA" id="ARBA00004123"/>
    </source>
</evidence>
<evidence type="ECO:0000313" key="10">
    <source>
        <dbReference type="EMBL" id="KAK4147977.1"/>
    </source>
</evidence>
<dbReference type="GO" id="GO:0003712">
    <property type="term" value="F:transcription coregulator activity"/>
    <property type="evidence" value="ECO:0007669"/>
    <property type="project" value="InterPro"/>
</dbReference>
<evidence type="ECO:0000256" key="4">
    <source>
        <dbReference type="ARBA" id="ARBA00023159"/>
    </source>
</evidence>
<evidence type="ECO:0000256" key="5">
    <source>
        <dbReference type="ARBA" id="ARBA00023163"/>
    </source>
</evidence>
<feature type="compositionally biased region" description="Pro residues" evidence="8">
    <location>
        <begin position="579"/>
        <end position="602"/>
    </location>
</feature>
<evidence type="ECO:0000256" key="3">
    <source>
        <dbReference type="ARBA" id="ARBA00023015"/>
    </source>
</evidence>
<gene>
    <name evidence="10" type="ORF">C8A04DRAFT_33537</name>
</gene>
<keyword evidence="4 7" id="KW-0010">Activator</keyword>
<evidence type="ECO:0000256" key="6">
    <source>
        <dbReference type="ARBA" id="ARBA00023242"/>
    </source>
</evidence>
<dbReference type="GO" id="GO:0016592">
    <property type="term" value="C:mediator complex"/>
    <property type="evidence" value="ECO:0007669"/>
    <property type="project" value="InterPro"/>
</dbReference>
<keyword evidence="3 7" id="KW-0805">Transcription regulation</keyword>
<dbReference type="Pfam" id="PF10744">
    <property type="entry name" value="Med1"/>
    <property type="match status" value="1"/>
</dbReference>
<dbReference type="Proteomes" id="UP001302676">
    <property type="component" value="Unassembled WGS sequence"/>
</dbReference>
<keyword evidence="6 7" id="KW-0539">Nucleus</keyword>
<feature type="compositionally biased region" description="Polar residues" evidence="8">
    <location>
        <begin position="561"/>
        <end position="576"/>
    </location>
</feature>
<comment type="similarity">
    <text evidence="2 7">Belongs to the Mediator complex subunit 1 family.</text>
</comment>
<dbReference type="EMBL" id="MU853554">
    <property type="protein sequence ID" value="KAK4147977.1"/>
    <property type="molecule type" value="Genomic_DNA"/>
</dbReference>
<evidence type="ECO:0000256" key="7">
    <source>
        <dbReference type="RuleBase" id="RU364059"/>
    </source>
</evidence>
<comment type="subcellular location">
    <subcellularLocation>
        <location evidence="1 7">Nucleus</location>
    </subcellularLocation>
</comment>
<keyword evidence="5 7" id="KW-0804">Transcription</keyword>
<evidence type="ECO:0000259" key="9">
    <source>
        <dbReference type="Pfam" id="PF10744"/>
    </source>
</evidence>
<feature type="domain" description="Mediator complex subunit Med1" evidence="9">
    <location>
        <begin position="110"/>
        <end position="534"/>
    </location>
</feature>
<comment type="caution">
    <text evidence="10">The sequence shown here is derived from an EMBL/GenBank/DDBJ whole genome shotgun (WGS) entry which is preliminary data.</text>
</comment>
<reference evidence="10" key="1">
    <citation type="journal article" date="2023" name="Mol. Phylogenet. Evol.">
        <title>Genome-scale phylogeny and comparative genomics of the fungal order Sordariales.</title>
        <authorList>
            <person name="Hensen N."/>
            <person name="Bonometti L."/>
            <person name="Westerberg I."/>
            <person name="Brannstrom I.O."/>
            <person name="Guillou S."/>
            <person name="Cros-Aarteil S."/>
            <person name="Calhoun S."/>
            <person name="Haridas S."/>
            <person name="Kuo A."/>
            <person name="Mondo S."/>
            <person name="Pangilinan J."/>
            <person name="Riley R."/>
            <person name="LaButti K."/>
            <person name="Andreopoulos B."/>
            <person name="Lipzen A."/>
            <person name="Chen C."/>
            <person name="Yan M."/>
            <person name="Daum C."/>
            <person name="Ng V."/>
            <person name="Clum A."/>
            <person name="Steindorff A."/>
            <person name="Ohm R.A."/>
            <person name="Martin F."/>
            <person name="Silar P."/>
            <person name="Natvig D.O."/>
            <person name="Lalanne C."/>
            <person name="Gautier V."/>
            <person name="Ament-Velasquez S.L."/>
            <person name="Kruys A."/>
            <person name="Hutchinson M.I."/>
            <person name="Powell A.J."/>
            <person name="Barry K."/>
            <person name="Miller A.N."/>
            <person name="Grigoriev I.V."/>
            <person name="Debuchy R."/>
            <person name="Gladieux P."/>
            <person name="Hiltunen Thoren M."/>
            <person name="Johannesson H."/>
        </authorList>
    </citation>
    <scope>NUCLEOTIDE SEQUENCE</scope>
    <source>
        <strain evidence="10">CBS 141.50</strain>
    </source>
</reference>
<dbReference type="GO" id="GO:0045944">
    <property type="term" value="P:positive regulation of transcription by RNA polymerase II"/>
    <property type="evidence" value="ECO:0007669"/>
    <property type="project" value="UniProtKB-ARBA"/>
</dbReference>
<keyword evidence="11" id="KW-1185">Reference proteome</keyword>
<feature type="compositionally biased region" description="Low complexity" evidence="8">
    <location>
        <begin position="24"/>
        <end position="42"/>
    </location>
</feature>
<dbReference type="PANTHER" id="PTHR35041">
    <property type="entry name" value="MEDIATOR OF RNA POLYMERASE II TRANSCRIPTION SUBUNIT 1"/>
    <property type="match status" value="1"/>
</dbReference>
<evidence type="ECO:0000256" key="8">
    <source>
        <dbReference type="SAM" id="MobiDB-lite"/>
    </source>
</evidence>
<dbReference type="AlphaFoldDB" id="A0AAN6VAS2"/>
<feature type="compositionally biased region" description="Polar residues" evidence="8">
    <location>
        <begin position="1"/>
        <end position="19"/>
    </location>
</feature>
<comment type="function">
    <text evidence="7">Component of the Mediator complex, a coactivator involved in the regulated transcription of nearly all RNA polymerase II-dependent genes. Mediator functions as a bridge to convey information from gene-specific regulatory proteins to the basal RNA polymerase II transcription machinery. Mediator is recruited to promoters by direct interactions with regulatory proteins and serves as a scaffold for the assembly of a functional preinitiation complex with RNA polymerase II and the general transcription factors.</text>
</comment>
<feature type="region of interest" description="Disordered" evidence="8">
    <location>
        <begin position="540"/>
        <end position="604"/>
    </location>
</feature>
<feature type="region of interest" description="Disordered" evidence="8">
    <location>
        <begin position="370"/>
        <end position="392"/>
    </location>
</feature>
<sequence>MSTPTPGKNPLSQGKTPSQPYHGAAATPSVSTPFSASAAFSPHGARSSPQQFKKSPAAGSLNRSTGPVNFDSPSAAAALGALDMNALGVSLQGLGNLGQASDDERARRLDAVLAILNRNKGLVSEAGIERLAKKLELESFWESSMGGGNTKSFIMGGSALELDVKFLDNVVQSVTMNFPGSAEIVNKHAKSGGEILLKDLQLAKGQNPLTKSMGRFAANLERLAMLDKLSLGPELNLFEAVAGIYECLCRLYDWEIQKVREDPAAVAKGDEYIEGLVLCTRSGKPSMNTRGRVGMVLDYWKTRRLQGRPTGAAVDEQTDDNQQPWSILIGCAPLREIGLNPVRISDKWIGPEVVKMPGPEDMHAGGPIIDWQEPESTFAPPPDPSKADPMQPDQSLLGPQLPNVVFHATFDPPVHIPTSLWGQIQQLGCVMEEPALFKQLAITTFDSLVFPYPAGKGPDSTESRTVSCNRKVPYLAPGQTKLSLKTHASTLYVNKSIPSRTLSDMTFSHPQQLITILPYLRQYAFLSLLLKNTFTEHTSPNTLLDPTDAQQQQHPATPPTISKTITTNQDDYNNLISPQPKPSPSQPSPPTPTTPTPTPEPPLNIDITLTMLPVPRLTIIFPFRNRTANVTLEIRENGHVRVESQDVLDEGNRIAPNGRQRRVEDVGGVLEVLEDVGGWVEFVRSRWV</sequence>
<dbReference type="InterPro" id="IPR019680">
    <property type="entry name" value="Mediator_Med1"/>
</dbReference>
<proteinExistence type="inferred from homology"/>
<evidence type="ECO:0000313" key="11">
    <source>
        <dbReference type="Proteomes" id="UP001302676"/>
    </source>
</evidence>
<dbReference type="RefSeq" id="XP_062641348.1">
    <property type="nucleotide sequence ID" value="XM_062782496.1"/>
</dbReference>
<name>A0AAN6VAS2_9PEZI</name>
<dbReference type="PANTHER" id="PTHR35041:SF4">
    <property type="entry name" value="MEDIATOR OF RNA POLYMERASE II TRANSCRIPTION SUBUNIT 1"/>
    <property type="match status" value="1"/>
</dbReference>
<feature type="compositionally biased region" description="Low complexity" evidence="8">
    <location>
        <begin position="545"/>
        <end position="555"/>
    </location>
</feature>
<accession>A0AAN6VAS2</accession>